<dbReference type="STRING" id="1676925.ENSPKIP00000006122"/>
<reference evidence="2" key="2">
    <citation type="submission" date="2025-09" db="UniProtKB">
        <authorList>
            <consortium name="Ensembl"/>
        </authorList>
    </citation>
    <scope>IDENTIFICATION</scope>
</reference>
<reference evidence="2" key="1">
    <citation type="submission" date="2025-08" db="UniProtKB">
        <authorList>
            <consortium name="Ensembl"/>
        </authorList>
    </citation>
    <scope>IDENTIFICATION</scope>
</reference>
<dbReference type="AlphaFoldDB" id="A0A3B3QH78"/>
<proteinExistence type="predicted"/>
<evidence type="ECO:0000256" key="1">
    <source>
        <dbReference type="SAM" id="MobiDB-lite"/>
    </source>
</evidence>
<dbReference type="GeneTree" id="ENSGT01100000266180"/>
<feature type="region of interest" description="Disordered" evidence="1">
    <location>
        <begin position="1"/>
        <end position="248"/>
    </location>
</feature>
<feature type="compositionally biased region" description="Low complexity" evidence="1">
    <location>
        <begin position="204"/>
        <end position="227"/>
    </location>
</feature>
<keyword evidence="3" id="KW-1185">Reference proteome</keyword>
<organism evidence="2 3">
    <name type="scientific">Paramormyrops kingsleyae</name>
    <dbReference type="NCBI Taxonomy" id="1676925"/>
    <lineage>
        <taxon>Eukaryota</taxon>
        <taxon>Metazoa</taxon>
        <taxon>Chordata</taxon>
        <taxon>Craniata</taxon>
        <taxon>Vertebrata</taxon>
        <taxon>Euteleostomi</taxon>
        <taxon>Actinopterygii</taxon>
        <taxon>Neopterygii</taxon>
        <taxon>Teleostei</taxon>
        <taxon>Osteoglossocephala</taxon>
        <taxon>Osteoglossomorpha</taxon>
        <taxon>Osteoglossiformes</taxon>
        <taxon>Mormyridae</taxon>
        <taxon>Paramormyrops</taxon>
    </lineage>
</organism>
<evidence type="ECO:0000313" key="3">
    <source>
        <dbReference type="Proteomes" id="UP000261540"/>
    </source>
</evidence>
<dbReference type="Ensembl" id="ENSPKIT00000030143.1">
    <property type="protein sequence ID" value="ENSPKIP00000006122.1"/>
    <property type="gene ID" value="ENSPKIG00000022520.1"/>
</dbReference>
<evidence type="ECO:0000313" key="2">
    <source>
        <dbReference type="Ensembl" id="ENSPKIP00000006122.1"/>
    </source>
</evidence>
<protein>
    <submittedName>
        <fullName evidence="2">Uncharacterized protein</fullName>
    </submittedName>
</protein>
<sequence length="248" mass="24795">SGRAEKEKTGSQPQRLGGAMTHGRGLPPSAGTVGGLPPRAGTVGGLPPHAGTVGGLPPSAGRDGGLPPHAGTVGGLSPHAGTVGGLPPHAGTVGGLPPHAGTVGGLPPHAGTVGGLPPHAGTVGGLPPRAGRQWGGGCTSRWGRATRPQRCSASWERHALRPAWRTLPPPPYRGTRPGSARWTGIACSTRERPPGQRRRPRPGRPSGSRAVSSCARPSRPVGPRGSPDPGPGQTQYRPPPGCCCSHAA</sequence>
<accession>A0A3B3QH78</accession>
<name>A0A3B3QH78_9TELE</name>
<dbReference type="Proteomes" id="UP000261540">
    <property type="component" value="Unplaced"/>
</dbReference>